<protein>
    <submittedName>
        <fullName evidence="5">Guanine nucleotide-binding protein subunit beta-like protein A</fullName>
    </submittedName>
</protein>
<accession>A0A833R8A7</accession>
<dbReference type="InterPro" id="IPR045223">
    <property type="entry name" value="RACK1-like"/>
</dbReference>
<dbReference type="GO" id="GO:1990904">
    <property type="term" value="C:ribonucleoprotein complex"/>
    <property type="evidence" value="ECO:0007669"/>
    <property type="project" value="UniProtKB-KW"/>
</dbReference>
<dbReference type="SMART" id="SM00320">
    <property type="entry name" value="WD40"/>
    <property type="match status" value="1"/>
</dbReference>
<dbReference type="InterPro" id="IPR015943">
    <property type="entry name" value="WD40/YVTN_repeat-like_dom_sf"/>
</dbReference>
<reference evidence="5" key="1">
    <citation type="submission" date="2020-01" db="EMBL/GenBank/DDBJ databases">
        <title>Genome sequence of Kobresia littledalei, the first chromosome-level genome in the family Cyperaceae.</title>
        <authorList>
            <person name="Qu G."/>
        </authorList>
    </citation>
    <scope>NUCLEOTIDE SEQUENCE</scope>
    <source>
        <strain evidence="5">C.B.Clarke</strain>
        <tissue evidence="5">Leaf</tissue>
    </source>
</reference>
<dbReference type="SUPFAM" id="SSF117289">
    <property type="entry name" value="Nucleoporin domain"/>
    <property type="match status" value="1"/>
</dbReference>
<keyword evidence="3" id="KW-0853">WD repeat</keyword>
<keyword evidence="2" id="KW-0687">Ribonucleoprotein</keyword>
<dbReference type="AlphaFoldDB" id="A0A833R8A7"/>
<feature type="compositionally biased region" description="Polar residues" evidence="4">
    <location>
        <begin position="62"/>
        <end position="76"/>
    </location>
</feature>
<evidence type="ECO:0000313" key="6">
    <source>
        <dbReference type="Proteomes" id="UP000623129"/>
    </source>
</evidence>
<comment type="caution">
    <text evidence="5">The sequence shown here is derived from an EMBL/GenBank/DDBJ whole genome shotgun (WGS) entry which is preliminary data.</text>
</comment>
<evidence type="ECO:0000256" key="1">
    <source>
        <dbReference type="ARBA" id="ARBA00007253"/>
    </source>
</evidence>
<evidence type="ECO:0000256" key="3">
    <source>
        <dbReference type="PROSITE-ProRule" id="PRU00221"/>
    </source>
</evidence>
<evidence type="ECO:0000256" key="2">
    <source>
        <dbReference type="ARBA" id="ARBA00023274"/>
    </source>
</evidence>
<evidence type="ECO:0000256" key="4">
    <source>
        <dbReference type="SAM" id="MobiDB-lite"/>
    </source>
</evidence>
<name>A0A833R8A7_9POAL</name>
<dbReference type="InterPro" id="IPR001680">
    <property type="entry name" value="WD40_rpt"/>
</dbReference>
<dbReference type="OrthoDB" id="7875889at2759"/>
<gene>
    <name evidence="5" type="ORF">FCM35_KLT15846</name>
</gene>
<feature type="repeat" description="WD" evidence="3">
    <location>
        <begin position="29"/>
        <end position="54"/>
    </location>
</feature>
<proteinExistence type="inferred from homology"/>
<keyword evidence="6" id="KW-1185">Reference proteome</keyword>
<dbReference type="Pfam" id="PF00400">
    <property type="entry name" value="WD40"/>
    <property type="match status" value="1"/>
</dbReference>
<dbReference type="Proteomes" id="UP000623129">
    <property type="component" value="Unassembled WGS sequence"/>
</dbReference>
<organism evidence="5 6">
    <name type="scientific">Carex littledalei</name>
    <dbReference type="NCBI Taxonomy" id="544730"/>
    <lineage>
        <taxon>Eukaryota</taxon>
        <taxon>Viridiplantae</taxon>
        <taxon>Streptophyta</taxon>
        <taxon>Embryophyta</taxon>
        <taxon>Tracheophyta</taxon>
        <taxon>Spermatophyta</taxon>
        <taxon>Magnoliopsida</taxon>
        <taxon>Liliopsida</taxon>
        <taxon>Poales</taxon>
        <taxon>Cyperaceae</taxon>
        <taxon>Cyperoideae</taxon>
        <taxon>Cariceae</taxon>
        <taxon>Carex</taxon>
        <taxon>Carex subgen. Euthyceras</taxon>
    </lineage>
</organism>
<dbReference type="Gene3D" id="2.130.10.10">
    <property type="entry name" value="YVTN repeat-like/Quinoprotein amine dehydrogenase"/>
    <property type="match status" value="1"/>
</dbReference>
<dbReference type="PROSITE" id="PS50082">
    <property type="entry name" value="WD_REPEATS_2"/>
    <property type="match status" value="1"/>
</dbReference>
<dbReference type="PANTHER" id="PTHR19868">
    <property type="entry name" value="RECEPTOR FOR ACTIVATED PROTEIN KINASE C RACK1"/>
    <property type="match status" value="1"/>
</dbReference>
<dbReference type="GO" id="GO:0043022">
    <property type="term" value="F:ribosome binding"/>
    <property type="evidence" value="ECO:0007669"/>
    <property type="project" value="InterPro"/>
</dbReference>
<comment type="similarity">
    <text evidence="1">Belongs to the WD repeat G protein beta family. Ribosomal protein RACK1 subfamily.</text>
</comment>
<dbReference type="GO" id="GO:0045182">
    <property type="term" value="F:translation regulator activity"/>
    <property type="evidence" value="ECO:0007669"/>
    <property type="project" value="InterPro"/>
</dbReference>
<feature type="region of interest" description="Disordered" evidence="4">
    <location>
        <begin position="62"/>
        <end position="83"/>
    </location>
</feature>
<dbReference type="EMBL" id="SWLB01000003">
    <property type="protein sequence ID" value="KAF3340075.1"/>
    <property type="molecule type" value="Genomic_DNA"/>
</dbReference>
<sequence length="191" mass="21697">MIWDLESKSIVQDLKFDQPSSKNQMLYCTSLNWSVDGNTLFTGCSDGTIRVWGLTDYLNEEPSSSIPVEPNVSSTDTKSKSNKGRRSYGIIIEKFSGIQQSPVEVGNHFADIRFVRLSAIKLLGHNWGVIGERGPMYQFICKADKVTTTNYSQSIRFLSHVTTDESKILAKNRSENATRNLRSQRERELFY</sequence>
<evidence type="ECO:0000313" key="5">
    <source>
        <dbReference type="EMBL" id="KAF3340075.1"/>
    </source>
</evidence>